<evidence type="ECO:0000313" key="8">
    <source>
        <dbReference type="Proteomes" id="UP000636709"/>
    </source>
</evidence>
<keyword evidence="5" id="KW-0067">ATP-binding</keyword>
<keyword evidence="4" id="KW-0418">Kinase</keyword>
<dbReference type="GO" id="GO:0005886">
    <property type="term" value="C:plasma membrane"/>
    <property type="evidence" value="ECO:0007669"/>
    <property type="project" value="TreeGrafter"/>
</dbReference>
<accession>A0A835E9G8</accession>
<proteinExistence type="predicted"/>
<comment type="caution">
    <text evidence="7">The sequence shown here is derived from an EMBL/GenBank/DDBJ whole genome shotgun (WGS) entry which is preliminary data.</text>
</comment>
<keyword evidence="2" id="KW-0808">Transferase</keyword>
<evidence type="ECO:0000256" key="3">
    <source>
        <dbReference type="ARBA" id="ARBA00022741"/>
    </source>
</evidence>
<evidence type="ECO:0000313" key="7">
    <source>
        <dbReference type="EMBL" id="KAF8668147.1"/>
    </source>
</evidence>
<evidence type="ECO:0000256" key="2">
    <source>
        <dbReference type="ARBA" id="ARBA00022679"/>
    </source>
</evidence>
<dbReference type="InterPro" id="IPR001245">
    <property type="entry name" value="Ser-Thr/Tyr_kinase_cat_dom"/>
</dbReference>
<dbReference type="Proteomes" id="UP000636709">
    <property type="component" value="Unassembled WGS sequence"/>
</dbReference>
<protein>
    <recommendedName>
        <fullName evidence="6">Protein kinase domain-containing protein</fullName>
    </recommendedName>
</protein>
<evidence type="ECO:0000259" key="6">
    <source>
        <dbReference type="PROSITE" id="PS50011"/>
    </source>
</evidence>
<dbReference type="SUPFAM" id="SSF56112">
    <property type="entry name" value="Protein kinase-like (PK-like)"/>
    <property type="match status" value="1"/>
</dbReference>
<sequence length="102" mass="11703">MNPKICDFGIARILDHSDDMTIRDDNYIAGTVGYMPPEYIVEGILSTMYDVYSFGVILLEIISGMCRPEPARRQAAVEWVCCIHRTWVYTCTYFSIVFFTNA</sequence>
<dbReference type="OrthoDB" id="187462at2759"/>
<dbReference type="Gene3D" id="1.10.510.10">
    <property type="entry name" value="Transferase(Phosphotransferase) domain 1"/>
    <property type="match status" value="1"/>
</dbReference>
<dbReference type="InterPro" id="IPR011009">
    <property type="entry name" value="Kinase-like_dom_sf"/>
</dbReference>
<dbReference type="EMBL" id="JACEFO010002284">
    <property type="protein sequence ID" value="KAF8668147.1"/>
    <property type="molecule type" value="Genomic_DNA"/>
</dbReference>
<dbReference type="GO" id="GO:0005524">
    <property type="term" value="F:ATP binding"/>
    <property type="evidence" value="ECO:0007669"/>
    <property type="project" value="UniProtKB-KW"/>
</dbReference>
<keyword evidence="8" id="KW-1185">Reference proteome</keyword>
<keyword evidence="1" id="KW-0723">Serine/threonine-protein kinase</keyword>
<feature type="domain" description="Protein kinase" evidence="6">
    <location>
        <begin position="1"/>
        <end position="102"/>
    </location>
</feature>
<organism evidence="7 8">
    <name type="scientific">Digitaria exilis</name>
    <dbReference type="NCBI Taxonomy" id="1010633"/>
    <lineage>
        <taxon>Eukaryota</taxon>
        <taxon>Viridiplantae</taxon>
        <taxon>Streptophyta</taxon>
        <taxon>Embryophyta</taxon>
        <taxon>Tracheophyta</taxon>
        <taxon>Spermatophyta</taxon>
        <taxon>Magnoliopsida</taxon>
        <taxon>Liliopsida</taxon>
        <taxon>Poales</taxon>
        <taxon>Poaceae</taxon>
        <taxon>PACMAD clade</taxon>
        <taxon>Panicoideae</taxon>
        <taxon>Panicodae</taxon>
        <taxon>Paniceae</taxon>
        <taxon>Anthephorinae</taxon>
        <taxon>Digitaria</taxon>
    </lineage>
</organism>
<reference evidence="7" key="1">
    <citation type="submission" date="2020-07" db="EMBL/GenBank/DDBJ databases">
        <title>Genome sequence and genetic diversity analysis of an under-domesticated orphan crop, white fonio (Digitaria exilis).</title>
        <authorList>
            <person name="Bennetzen J.L."/>
            <person name="Chen S."/>
            <person name="Ma X."/>
            <person name="Wang X."/>
            <person name="Yssel A.E.J."/>
            <person name="Chaluvadi S.R."/>
            <person name="Johnson M."/>
            <person name="Gangashetty P."/>
            <person name="Hamidou F."/>
            <person name="Sanogo M.D."/>
            <person name="Zwaenepoel A."/>
            <person name="Wallace J."/>
            <person name="Van De Peer Y."/>
            <person name="Van Deynze A."/>
        </authorList>
    </citation>
    <scope>NUCLEOTIDE SEQUENCE</scope>
    <source>
        <tissue evidence="7">Leaves</tissue>
    </source>
</reference>
<dbReference type="PANTHER" id="PTHR27002:SF943">
    <property type="entry name" value="PROTEIN KINASE DOMAIN-CONTAINING PROTEIN"/>
    <property type="match status" value="1"/>
</dbReference>
<dbReference type="GO" id="GO:0004674">
    <property type="term" value="F:protein serine/threonine kinase activity"/>
    <property type="evidence" value="ECO:0007669"/>
    <property type="project" value="UniProtKB-KW"/>
</dbReference>
<dbReference type="InterPro" id="IPR000719">
    <property type="entry name" value="Prot_kinase_dom"/>
</dbReference>
<dbReference type="PANTHER" id="PTHR27002">
    <property type="entry name" value="RECEPTOR-LIKE SERINE/THREONINE-PROTEIN KINASE SD1-8"/>
    <property type="match status" value="1"/>
</dbReference>
<keyword evidence="3" id="KW-0547">Nucleotide-binding</keyword>
<evidence type="ECO:0000256" key="5">
    <source>
        <dbReference type="ARBA" id="ARBA00022840"/>
    </source>
</evidence>
<name>A0A835E9G8_9POAL</name>
<dbReference type="AlphaFoldDB" id="A0A835E9G8"/>
<dbReference type="PROSITE" id="PS50011">
    <property type="entry name" value="PROTEIN_KINASE_DOM"/>
    <property type="match status" value="1"/>
</dbReference>
<gene>
    <name evidence="7" type="ORF">HU200_052438</name>
</gene>
<evidence type="ECO:0000256" key="1">
    <source>
        <dbReference type="ARBA" id="ARBA00022527"/>
    </source>
</evidence>
<dbReference type="Pfam" id="PF07714">
    <property type="entry name" value="PK_Tyr_Ser-Thr"/>
    <property type="match status" value="1"/>
</dbReference>
<evidence type="ECO:0000256" key="4">
    <source>
        <dbReference type="ARBA" id="ARBA00022777"/>
    </source>
</evidence>